<feature type="region of interest" description="Disordered" evidence="1">
    <location>
        <begin position="384"/>
        <end position="413"/>
    </location>
</feature>
<accession>A0ABV7M8Q4</accession>
<organism evidence="2 3">
    <name type="scientific">Parvularcula lutaonensis</name>
    <dbReference type="NCBI Taxonomy" id="491923"/>
    <lineage>
        <taxon>Bacteria</taxon>
        <taxon>Pseudomonadati</taxon>
        <taxon>Pseudomonadota</taxon>
        <taxon>Alphaproteobacteria</taxon>
        <taxon>Parvularculales</taxon>
        <taxon>Parvularculaceae</taxon>
        <taxon>Parvularcula</taxon>
    </lineage>
</organism>
<keyword evidence="3" id="KW-1185">Reference proteome</keyword>
<dbReference type="Proteomes" id="UP001595607">
    <property type="component" value="Unassembled WGS sequence"/>
</dbReference>
<dbReference type="Pfam" id="PF10098">
    <property type="entry name" value="DUF2336"/>
    <property type="match status" value="1"/>
</dbReference>
<name>A0ABV7M8Q4_9PROT</name>
<evidence type="ECO:0000313" key="2">
    <source>
        <dbReference type="EMBL" id="MFC3301799.1"/>
    </source>
</evidence>
<evidence type="ECO:0000256" key="1">
    <source>
        <dbReference type="SAM" id="MobiDB-lite"/>
    </source>
</evidence>
<evidence type="ECO:0000313" key="3">
    <source>
        <dbReference type="Proteomes" id="UP001595607"/>
    </source>
</evidence>
<comment type="caution">
    <text evidence="2">The sequence shown here is derived from an EMBL/GenBank/DDBJ whole genome shotgun (WGS) entry which is preliminary data.</text>
</comment>
<protein>
    <submittedName>
        <fullName evidence="2">DUF2336 domain-containing protein</fullName>
    </submittedName>
</protein>
<dbReference type="RefSeq" id="WP_189573502.1">
    <property type="nucleotide sequence ID" value="NZ_BMXU01000001.1"/>
</dbReference>
<proteinExistence type="predicted"/>
<dbReference type="EMBL" id="JBHRVA010000002">
    <property type="protein sequence ID" value="MFC3301799.1"/>
    <property type="molecule type" value="Genomic_DNA"/>
</dbReference>
<reference evidence="3" key="1">
    <citation type="journal article" date="2019" name="Int. J. Syst. Evol. Microbiol.">
        <title>The Global Catalogue of Microorganisms (GCM) 10K type strain sequencing project: providing services to taxonomists for standard genome sequencing and annotation.</title>
        <authorList>
            <consortium name="The Broad Institute Genomics Platform"/>
            <consortium name="The Broad Institute Genome Sequencing Center for Infectious Disease"/>
            <person name="Wu L."/>
            <person name="Ma J."/>
        </authorList>
    </citation>
    <scope>NUCLEOTIDE SEQUENCE [LARGE SCALE GENOMIC DNA]</scope>
    <source>
        <strain evidence="3">KCTC 22245</strain>
    </source>
</reference>
<sequence length="413" mass="46016">MIENSTGDEVVDRNAEQLLNAVSQLLVSTRRHQTRSDRQYANELVGRIIDAMSLESKIKAADILSRMSEPPEDLIRKLGLASPETARVILLGRHVTDAVLMEAASKSFELREIIAQRPQLSEPVVNRLLFYEESKIENMILPRSECPISNSRAARLINRVEDGSTLGWMLSKRTDLSPRLSLRLFWRVEGDSRQAILSRFKVDPSLAAEVFTRVFKTEQDAFSSTPLGKLAQLVSEARESENGPLKDAPGPQLTDELTAFRTNANTAAIQTVSDAAKISFELGRKIAEDVPGDAFTILCTALGVKDKAFGKMMAIRPRKGAGSAPYTNEDKDRSIALFDRISRSAAIGILSYWEIDLIEDIKARAREQLDMDLNAIKERLSSEFDQETDEEAEARTEAEKAAATSKKRRFGIF</sequence>
<gene>
    <name evidence="2" type="ORF">ACFONP_03555</name>
</gene>
<dbReference type="InterPro" id="IPR019285">
    <property type="entry name" value="DUF2336"/>
</dbReference>